<dbReference type="InterPro" id="IPR036888">
    <property type="entry name" value="DNA_integrity_DisA_N_sf"/>
</dbReference>
<evidence type="ECO:0000256" key="5">
    <source>
        <dbReference type="ARBA" id="ARBA00022840"/>
    </source>
</evidence>
<reference evidence="8 9" key="1">
    <citation type="submission" date="2019-02" db="EMBL/GenBank/DDBJ databases">
        <title>Deep-cultivation of Planctomycetes and their phenomic and genomic characterization uncovers novel biology.</title>
        <authorList>
            <person name="Wiegand S."/>
            <person name="Jogler M."/>
            <person name="Boedeker C."/>
            <person name="Pinto D."/>
            <person name="Vollmers J."/>
            <person name="Rivas-Marin E."/>
            <person name="Kohn T."/>
            <person name="Peeters S.H."/>
            <person name="Heuer A."/>
            <person name="Rast P."/>
            <person name="Oberbeckmann S."/>
            <person name="Bunk B."/>
            <person name="Jeske O."/>
            <person name="Meyerdierks A."/>
            <person name="Storesund J.E."/>
            <person name="Kallscheuer N."/>
            <person name="Luecker S."/>
            <person name="Lage O.M."/>
            <person name="Pohl T."/>
            <person name="Merkel B.J."/>
            <person name="Hornburger P."/>
            <person name="Mueller R.-W."/>
            <person name="Bruemmer F."/>
            <person name="Labrenz M."/>
            <person name="Spormann A.M."/>
            <person name="Op den Camp H."/>
            <person name="Overmann J."/>
            <person name="Amann R."/>
            <person name="Jetten M.S.M."/>
            <person name="Mascher T."/>
            <person name="Medema M.H."/>
            <person name="Devos D.P."/>
            <person name="Kaster A.-K."/>
            <person name="Ovreas L."/>
            <person name="Rohde M."/>
            <person name="Galperin M.Y."/>
            <person name="Jogler C."/>
        </authorList>
    </citation>
    <scope>NUCLEOTIDE SEQUENCE [LARGE SCALE GENOMIC DNA]</scope>
    <source>
        <strain evidence="8 9">Pla133</strain>
    </source>
</reference>
<evidence type="ECO:0000256" key="6">
    <source>
        <dbReference type="HAMAP-Rule" id="MF_01499"/>
    </source>
</evidence>
<dbReference type="GO" id="GO:0006171">
    <property type="term" value="P:cAMP biosynthetic process"/>
    <property type="evidence" value="ECO:0007669"/>
    <property type="project" value="InterPro"/>
</dbReference>
<comment type="caution">
    <text evidence="6">Lacks conserved residue(s) required for the propagation of feature annotation.</text>
</comment>
<dbReference type="EC" id="2.7.7.85" evidence="6"/>
<dbReference type="GO" id="GO:0005524">
    <property type="term" value="F:ATP binding"/>
    <property type="evidence" value="ECO:0007669"/>
    <property type="project" value="UniProtKB-UniRule"/>
</dbReference>
<evidence type="ECO:0000313" key="9">
    <source>
        <dbReference type="Proteomes" id="UP000316921"/>
    </source>
</evidence>
<dbReference type="Proteomes" id="UP000316921">
    <property type="component" value="Chromosome"/>
</dbReference>
<dbReference type="GO" id="GO:0106408">
    <property type="term" value="F:diadenylate cyclase activity"/>
    <property type="evidence" value="ECO:0007669"/>
    <property type="project" value="UniProtKB-EC"/>
</dbReference>
<evidence type="ECO:0000256" key="3">
    <source>
        <dbReference type="ARBA" id="ARBA00022695"/>
    </source>
</evidence>
<dbReference type="InterPro" id="IPR050338">
    <property type="entry name" value="DisA"/>
</dbReference>
<comment type="function">
    <text evidence="6">Catalyzes the condensation of 2 ATP molecules into cyclic di-AMP (c-di-AMP), a second messenger used to regulate differing processes in different bacteria.</text>
</comment>
<dbReference type="InterPro" id="IPR034701">
    <property type="entry name" value="CdaA"/>
</dbReference>
<comment type="similarity">
    <text evidence="6">Belongs to the adenylate cyclase family. DacA/CdaA subfamily.</text>
</comment>
<evidence type="ECO:0000256" key="4">
    <source>
        <dbReference type="ARBA" id="ARBA00022741"/>
    </source>
</evidence>
<evidence type="ECO:0000313" key="8">
    <source>
        <dbReference type="EMBL" id="QDU68520.1"/>
    </source>
</evidence>
<dbReference type="PROSITE" id="PS51794">
    <property type="entry name" value="DAC"/>
    <property type="match status" value="1"/>
</dbReference>
<keyword evidence="3 6" id="KW-0548">Nucleotidyltransferase</keyword>
<keyword evidence="9" id="KW-1185">Reference proteome</keyword>
<dbReference type="AlphaFoldDB" id="A0A518BNG1"/>
<keyword evidence="6" id="KW-1003">Cell membrane</keyword>
<name>A0A518BNG1_9BACT</name>
<comment type="subunit">
    <text evidence="6">Probably a homodimer.</text>
</comment>
<comment type="catalytic activity">
    <reaction evidence="1 6">
        <text>2 ATP = 3',3'-c-di-AMP + 2 diphosphate</text>
        <dbReference type="Rhea" id="RHEA:35655"/>
        <dbReference type="ChEBI" id="CHEBI:30616"/>
        <dbReference type="ChEBI" id="CHEBI:33019"/>
        <dbReference type="ChEBI" id="CHEBI:71500"/>
        <dbReference type="EC" id="2.7.7.85"/>
    </reaction>
</comment>
<dbReference type="EMBL" id="CP036287">
    <property type="protein sequence ID" value="QDU68520.1"/>
    <property type="molecule type" value="Genomic_DNA"/>
</dbReference>
<dbReference type="SUPFAM" id="SSF143597">
    <property type="entry name" value="YojJ-like"/>
    <property type="match status" value="1"/>
</dbReference>
<dbReference type="GO" id="GO:0004016">
    <property type="term" value="F:adenylate cyclase activity"/>
    <property type="evidence" value="ECO:0007669"/>
    <property type="project" value="UniProtKB-UniRule"/>
</dbReference>
<keyword evidence="4 6" id="KW-0547">Nucleotide-binding</keyword>
<dbReference type="InterPro" id="IPR003390">
    <property type="entry name" value="DNA_integrity_scan_DisA_N"/>
</dbReference>
<keyword evidence="6" id="KW-1133">Transmembrane helix</keyword>
<dbReference type="PANTHER" id="PTHR34185">
    <property type="entry name" value="DIADENYLATE CYCLASE"/>
    <property type="match status" value="1"/>
</dbReference>
<evidence type="ECO:0000256" key="1">
    <source>
        <dbReference type="ARBA" id="ARBA00000877"/>
    </source>
</evidence>
<evidence type="ECO:0000256" key="2">
    <source>
        <dbReference type="ARBA" id="ARBA00022679"/>
    </source>
</evidence>
<keyword evidence="6" id="KW-0472">Membrane</keyword>
<evidence type="ECO:0000259" key="7">
    <source>
        <dbReference type="PROSITE" id="PS51794"/>
    </source>
</evidence>
<proteinExistence type="inferred from homology"/>
<keyword evidence="6" id="KW-0812">Transmembrane</keyword>
<organism evidence="8 9">
    <name type="scientific">Engelhardtia mirabilis</name>
    <dbReference type="NCBI Taxonomy" id="2528011"/>
    <lineage>
        <taxon>Bacteria</taxon>
        <taxon>Pseudomonadati</taxon>
        <taxon>Planctomycetota</taxon>
        <taxon>Planctomycetia</taxon>
        <taxon>Planctomycetia incertae sedis</taxon>
        <taxon>Engelhardtia</taxon>
    </lineage>
</organism>
<keyword evidence="5 6" id="KW-0067">ATP-binding</keyword>
<gene>
    <name evidence="6" type="primary">dacA</name>
    <name evidence="8" type="ORF">Pla133_36180</name>
</gene>
<dbReference type="Gene3D" id="3.40.1700.10">
    <property type="entry name" value="DNA integrity scanning protein, DisA, N-terminal domain"/>
    <property type="match status" value="1"/>
</dbReference>
<dbReference type="HAMAP" id="MF_01499">
    <property type="entry name" value="DacA"/>
    <property type="match status" value="1"/>
</dbReference>
<feature type="transmembrane region" description="Helical" evidence="6">
    <location>
        <begin position="37"/>
        <end position="55"/>
    </location>
</feature>
<dbReference type="Pfam" id="PF02457">
    <property type="entry name" value="DAC"/>
    <property type="match status" value="1"/>
</dbReference>
<feature type="transmembrane region" description="Helical" evidence="6">
    <location>
        <begin position="275"/>
        <end position="293"/>
    </location>
</feature>
<feature type="transmembrane region" description="Helical" evidence="6">
    <location>
        <begin position="61"/>
        <end position="79"/>
    </location>
</feature>
<dbReference type="PANTHER" id="PTHR34185:SF1">
    <property type="entry name" value="DIADENYLATE CYCLASE"/>
    <property type="match status" value="1"/>
</dbReference>
<feature type="domain" description="DAC" evidence="7">
    <location>
        <begin position="80"/>
        <end position="237"/>
    </location>
</feature>
<dbReference type="RefSeq" id="WP_419191670.1">
    <property type="nucleotide sequence ID" value="NZ_CP036287.1"/>
</dbReference>
<dbReference type="KEGG" id="pbap:Pla133_36180"/>
<keyword evidence="2 6" id="KW-0808">Transferase</keyword>
<accession>A0A518BNG1</accession>
<sequence>MSLTASWILELVLVGAAIYLFLRVVRRSRGNRLARGLIVAFLLGAVGLFGLTELLELEELGFLLGHVTGYVLVALAIVFQPELRRAISQLGESHFLVGPSARLAHQTVDDLAAAARGLAKRRHGGLIAVQCESSLRPWFEKAVAVDAPVSRALLQSIFQPGGMLHDGGVVIREDRIVAAQCIFPLSESSGLSAFSGTRHRAGLGLSEETDALAIVISEETGRITLFRNGQRVGPVPPQELDHVLRDLLGLGASGEAAAGQRFGLAPIFAALRGDLTWLALSTAVAAAILWVVHGQLESSQPLSMTLRLAGPTDTSPASSGELVLRMPDEGWLLSTGGDAPTVNLTLGGTRRQIDRSGVRLAGEWKVPSPTPEQLPLDLRLVNWRGREPGLELEWTDGEPPVAELERVRSQTFDLSPEHLPIDASGLDRRFTWDLAATQIRPRQVTLRGPESALAELLDDPDADLLAPLTLPADSRGEVTLRMVLSPELVARGVLLANAEEVEVELLIRPSTRDAGTVEREIAVGCLDPTVAAQIDEWAIELHARTARLRIETTGLVPADTSPGSAAELERVQAIRRFVEDAVHVYVDLAELPDDGSSQSLPVRVTLRRNWRDSLAELGLDDARLTGEEDLVLKLESDPYVFLTPVAGTAGESDSDDS</sequence>
<protein>
    <recommendedName>
        <fullName evidence="6">Diadenylate cyclase</fullName>
        <shortName evidence="6">DAC</shortName>
        <ecNumber evidence="6">2.7.7.85</ecNumber>
    </recommendedName>
    <alternativeName>
        <fullName evidence="6">Cyclic-di-AMP synthase</fullName>
        <shortName evidence="6">c-di-AMP synthase</shortName>
    </alternativeName>
</protein>
<feature type="transmembrane region" description="Helical" evidence="6">
    <location>
        <begin position="6"/>
        <end position="25"/>
    </location>
</feature>